<comment type="caution">
    <text evidence="1">The sequence shown here is derived from an EMBL/GenBank/DDBJ whole genome shotgun (WGS) entry which is preliminary data.</text>
</comment>
<accession>X1F849</accession>
<protein>
    <submittedName>
        <fullName evidence="1">Uncharacterized protein</fullName>
    </submittedName>
</protein>
<dbReference type="EMBL" id="BARU01008481">
    <property type="protein sequence ID" value="GAH41816.1"/>
    <property type="molecule type" value="Genomic_DNA"/>
</dbReference>
<feature type="non-terminal residue" evidence="1">
    <location>
        <position position="33"/>
    </location>
</feature>
<proteinExistence type="predicted"/>
<organism evidence="1">
    <name type="scientific">marine sediment metagenome</name>
    <dbReference type="NCBI Taxonomy" id="412755"/>
    <lineage>
        <taxon>unclassified sequences</taxon>
        <taxon>metagenomes</taxon>
        <taxon>ecological metagenomes</taxon>
    </lineage>
</organism>
<evidence type="ECO:0000313" key="1">
    <source>
        <dbReference type="EMBL" id="GAH41816.1"/>
    </source>
</evidence>
<dbReference type="AlphaFoldDB" id="X1F849"/>
<gene>
    <name evidence="1" type="ORF">S03H2_16581</name>
</gene>
<sequence>MVRLPTFKLPKSIIITLTMKKKKTIILWDPQLR</sequence>
<reference evidence="1" key="1">
    <citation type="journal article" date="2014" name="Front. Microbiol.">
        <title>High frequency of phylogenetically diverse reductive dehalogenase-homologous genes in deep subseafloor sedimentary metagenomes.</title>
        <authorList>
            <person name="Kawai M."/>
            <person name="Futagami T."/>
            <person name="Toyoda A."/>
            <person name="Takaki Y."/>
            <person name="Nishi S."/>
            <person name="Hori S."/>
            <person name="Arai W."/>
            <person name="Tsubouchi T."/>
            <person name="Morono Y."/>
            <person name="Uchiyama I."/>
            <person name="Ito T."/>
            <person name="Fujiyama A."/>
            <person name="Inagaki F."/>
            <person name="Takami H."/>
        </authorList>
    </citation>
    <scope>NUCLEOTIDE SEQUENCE</scope>
    <source>
        <strain evidence="1">Expedition CK06-06</strain>
    </source>
</reference>
<name>X1F849_9ZZZZ</name>